<keyword evidence="1" id="KW-0255">Endonuclease</keyword>
<keyword evidence="1" id="KW-0496">Mitochondrion</keyword>
<dbReference type="RefSeq" id="YP_009262118.1">
    <property type="nucleotide sequence ID" value="NC_030523.1"/>
</dbReference>
<evidence type="ECO:0000313" key="1">
    <source>
        <dbReference type="EMBL" id="AMX22193.1"/>
    </source>
</evidence>
<gene>
    <name evidence="1" type="primary">orf106</name>
</gene>
<proteinExistence type="predicted"/>
<dbReference type="GeneID" id="31078195"/>
<dbReference type="Gene3D" id="3.40.1440.10">
    <property type="entry name" value="GIY-YIG endonuclease"/>
    <property type="match status" value="1"/>
</dbReference>
<accession>A0A191MXB1</accession>
<dbReference type="GO" id="GO:0004519">
    <property type="term" value="F:endonuclease activity"/>
    <property type="evidence" value="ECO:0007669"/>
    <property type="project" value="UniProtKB-KW"/>
</dbReference>
<keyword evidence="1" id="KW-0378">Hydrolase</keyword>
<keyword evidence="1" id="KW-0540">Nuclease</keyword>
<protein>
    <submittedName>
        <fullName evidence="1">GIY-YIG endonuclease</fullName>
    </submittedName>
</protein>
<dbReference type="EMBL" id="KT380884">
    <property type="protein sequence ID" value="AMX22193.1"/>
    <property type="molecule type" value="Genomic_DNA"/>
</dbReference>
<reference evidence="1" key="1">
    <citation type="journal article" date="2016" name="PLoS ONE">
        <title>Intron Derived Size Polymorphism in the Mitochondrial Genomes of Closely Related Chrysoporthe Species.</title>
        <authorList>
            <person name="Kanzi A.M."/>
            <person name="Wingfield B.D."/>
            <person name="Steenkamp E.T."/>
            <person name="Naidoo S."/>
            <person name="van der Merwe N.A."/>
        </authorList>
    </citation>
    <scope>NUCLEOTIDE SEQUENCE</scope>
</reference>
<dbReference type="InterPro" id="IPR035901">
    <property type="entry name" value="GIY-YIG_endonuc_sf"/>
</dbReference>
<dbReference type="AlphaFoldDB" id="A0A191MXB1"/>
<organism evidence="1">
    <name type="scientific">Chrysoporthe deuterocubensis</name>
    <dbReference type="NCBI Taxonomy" id="764597"/>
    <lineage>
        <taxon>Eukaryota</taxon>
        <taxon>Fungi</taxon>
        <taxon>Dikarya</taxon>
        <taxon>Ascomycota</taxon>
        <taxon>Pezizomycotina</taxon>
        <taxon>Sordariomycetes</taxon>
        <taxon>Sordariomycetidae</taxon>
        <taxon>Diaporthales</taxon>
        <taxon>Cryphonectriaceae</taxon>
        <taxon>Cryphonectria-Endothia species complex</taxon>
        <taxon>Chrysoporthe</taxon>
    </lineage>
</organism>
<geneLocation type="mitochondrion" evidence="1"/>
<name>A0A191MXB1_9PEZI</name>
<sequence length="106" mass="12633">MKKNKIILNGIDWIEIDKEGYLKKPLKYNEAAIYIYMGKLSKDNVSYYVGSSIKLNCRVISHRTLSVKWERKEYQKIGSPIFYRSTLKYGWDKFKFGVLEYLDFSK</sequence>